<dbReference type="Proteomes" id="UP000006038">
    <property type="component" value="Chromosome 4"/>
</dbReference>
<proteinExistence type="predicted"/>
<evidence type="ECO:0000313" key="2">
    <source>
        <dbReference type="Proteomes" id="UP000006038"/>
    </source>
</evidence>
<sequence>MELKTQQACLSCSFWMTSAKNNQMSTRIIKRSIVSNKRNGCYSTQTLKRWTKNRIYRW</sequence>
<evidence type="ECO:0000313" key="1">
    <source>
        <dbReference type="EnsemblPlants" id="OB04G37380.1"/>
    </source>
</evidence>
<keyword evidence="2" id="KW-1185">Reference proteome</keyword>
<reference evidence="1" key="2">
    <citation type="submission" date="2013-04" db="UniProtKB">
        <authorList>
            <consortium name="EnsemblPlants"/>
        </authorList>
    </citation>
    <scope>IDENTIFICATION</scope>
</reference>
<dbReference type="EnsemblPlants" id="OB04G37380.1">
    <property type="protein sequence ID" value="OB04G37380.1"/>
    <property type="gene ID" value="OB04G37380"/>
</dbReference>
<organism evidence="1">
    <name type="scientific">Oryza brachyantha</name>
    <name type="common">malo sina</name>
    <dbReference type="NCBI Taxonomy" id="4533"/>
    <lineage>
        <taxon>Eukaryota</taxon>
        <taxon>Viridiplantae</taxon>
        <taxon>Streptophyta</taxon>
        <taxon>Embryophyta</taxon>
        <taxon>Tracheophyta</taxon>
        <taxon>Spermatophyta</taxon>
        <taxon>Magnoliopsida</taxon>
        <taxon>Liliopsida</taxon>
        <taxon>Poales</taxon>
        <taxon>Poaceae</taxon>
        <taxon>BOP clade</taxon>
        <taxon>Oryzoideae</taxon>
        <taxon>Oryzeae</taxon>
        <taxon>Oryzinae</taxon>
        <taxon>Oryza</taxon>
    </lineage>
</organism>
<reference evidence="1" key="1">
    <citation type="journal article" date="2013" name="Nat. Commun.">
        <title>Whole-genome sequencing of Oryza brachyantha reveals mechanisms underlying Oryza genome evolution.</title>
        <authorList>
            <person name="Chen J."/>
            <person name="Huang Q."/>
            <person name="Gao D."/>
            <person name="Wang J."/>
            <person name="Lang Y."/>
            <person name="Liu T."/>
            <person name="Li B."/>
            <person name="Bai Z."/>
            <person name="Luis Goicoechea J."/>
            <person name="Liang C."/>
            <person name="Chen C."/>
            <person name="Zhang W."/>
            <person name="Sun S."/>
            <person name="Liao Y."/>
            <person name="Zhang X."/>
            <person name="Yang L."/>
            <person name="Song C."/>
            <person name="Wang M."/>
            <person name="Shi J."/>
            <person name="Liu G."/>
            <person name="Liu J."/>
            <person name="Zhou H."/>
            <person name="Zhou W."/>
            <person name="Yu Q."/>
            <person name="An N."/>
            <person name="Chen Y."/>
            <person name="Cai Q."/>
            <person name="Wang B."/>
            <person name="Liu B."/>
            <person name="Min J."/>
            <person name="Huang Y."/>
            <person name="Wu H."/>
            <person name="Li Z."/>
            <person name="Zhang Y."/>
            <person name="Yin Y."/>
            <person name="Song W."/>
            <person name="Jiang J."/>
            <person name="Jackson S.A."/>
            <person name="Wing R.A."/>
            <person name="Wang J."/>
            <person name="Chen M."/>
        </authorList>
    </citation>
    <scope>NUCLEOTIDE SEQUENCE [LARGE SCALE GENOMIC DNA]</scope>
    <source>
        <strain evidence="1">cv. IRGC 101232</strain>
    </source>
</reference>
<name>J3M2W3_ORYBR</name>
<accession>J3M2W3</accession>
<dbReference type="Gramene" id="OB04G37380.1">
    <property type="protein sequence ID" value="OB04G37380.1"/>
    <property type="gene ID" value="OB04G37380"/>
</dbReference>
<dbReference type="HOGENOM" id="CLU_2982271_0_0_1"/>
<protein>
    <submittedName>
        <fullName evidence="1">Uncharacterized protein</fullName>
    </submittedName>
</protein>
<dbReference type="AlphaFoldDB" id="J3M2W3"/>